<comment type="catalytic activity">
    <reaction evidence="14">
        <text>(R)-pantoate + beta-alanine + ATP = (R)-pantothenate + AMP + diphosphate + H(+)</text>
        <dbReference type="Rhea" id="RHEA:10912"/>
        <dbReference type="ChEBI" id="CHEBI:15378"/>
        <dbReference type="ChEBI" id="CHEBI:15980"/>
        <dbReference type="ChEBI" id="CHEBI:29032"/>
        <dbReference type="ChEBI" id="CHEBI:30616"/>
        <dbReference type="ChEBI" id="CHEBI:33019"/>
        <dbReference type="ChEBI" id="CHEBI:57966"/>
        <dbReference type="ChEBI" id="CHEBI:456215"/>
        <dbReference type="EC" id="6.3.2.1"/>
    </reaction>
</comment>
<dbReference type="SUPFAM" id="SSF52374">
    <property type="entry name" value="Nucleotidylyl transferase"/>
    <property type="match status" value="1"/>
</dbReference>
<feature type="compositionally biased region" description="Basic and acidic residues" evidence="15">
    <location>
        <begin position="423"/>
        <end position="447"/>
    </location>
</feature>
<dbReference type="InterPro" id="IPR034353">
    <property type="entry name" value="ABT1/ESF2_RRM"/>
</dbReference>
<organism evidence="17 18">
    <name type="scientific">Batrachochytrium salamandrivorans</name>
    <dbReference type="NCBI Taxonomy" id="1357716"/>
    <lineage>
        <taxon>Eukaryota</taxon>
        <taxon>Fungi</taxon>
        <taxon>Fungi incertae sedis</taxon>
        <taxon>Chytridiomycota</taxon>
        <taxon>Chytridiomycota incertae sedis</taxon>
        <taxon>Chytridiomycetes</taxon>
        <taxon>Rhizophydiales</taxon>
        <taxon>Rhizophydiales incertae sedis</taxon>
        <taxon>Batrachochytrium</taxon>
    </lineage>
</organism>
<keyword evidence="18" id="KW-1185">Reference proteome</keyword>
<proteinExistence type="inferred from homology"/>
<keyword evidence="9" id="KW-0547">Nucleotide-binding</keyword>
<dbReference type="InterPro" id="IPR042176">
    <property type="entry name" value="Pantoate_ligase_C"/>
</dbReference>
<evidence type="ECO:0000256" key="6">
    <source>
        <dbReference type="ARBA" id="ARBA00015647"/>
    </source>
</evidence>
<name>A0ABQ8FMD2_9FUNG</name>
<comment type="similarity">
    <text evidence="3">Belongs to the ESF2/ABP1 family.</text>
</comment>
<dbReference type="InterPro" id="IPR012677">
    <property type="entry name" value="Nucleotide-bd_a/b_plait_sf"/>
</dbReference>
<reference evidence="17 18" key="1">
    <citation type="submission" date="2021-02" db="EMBL/GenBank/DDBJ databases">
        <title>Variation within the Batrachochytrium salamandrivorans European outbreak.</title>
        <authorList>
            <person name="Kelly M."/>
            <person name="Pasmans F."/>
            <person name="Shea T.P."/>
            <person name="Munoz J.F."/>
            <person name="Carranza S."/>
            <person name="Cuomo C.A."/>
            <person name="Martel A."/>
        </authorList>
    </citation>
    <scope>NUCLEOTIDE SEQUENCE [LARGE SCALE GENOMIC DNA]</scope>
    <source>
        <strain evidence="17 18">AMFP18/2</strain>
    </source>
</reference>
<evidence type="ECO:0000259" key="16">
    <source>
        <dbReference type="SMART" id="SM00360"/>
    </source>
</evidence>
<dbReference type="HAMAP" id="MF_00158">
    <property type="entry name" value="PanC"/>
    <property type="match status" value="1"/>
</dbReference>
<dbReference type="NCBIfam" id="TIGR00018">
    <property type="entry name" value="panC"/>
    <property type="match status" value="1"/>
</dbReference>
<dbReference type="Gene3D" id="3.40.50.620">
    <property type="entry name" value="HUPs"/>
    <property type="match status" value="1"/>
</dbReference>
<evidence type="ECO:0000256" key="10">
    <source>
        <dbReference type="ARBA" id="ARBA00022840"/>
    </source>
</evidence>
<keyword evidence="10" id="KW-0067">ATP-binding</keyword>
<evidence type="ECO:0000256" key="15">
    <source>
        <dbReference type="SAM" id="MobiDB-lite"/>
    </source>
</evidence>
<sequence>MSTTICPLPALRRSMLVSTSAWLPALSPLLLPVLARPQSMLRPLLSAVRFQHSKSHTTDPLVIRTISQYRTLRQTWYREGASVGFVPTMGALHSGHTELAREARLICDKVVASVFVNPAQFAPTEDLAKYPRTEENDIAMLAAEGVDVVFAPSVAEMYPSGISLDVSEQVGTFVHVQGKSHQMEGSIRPHFFRGVSTVVSKLFNIIQPTHAFFGQKDVQQCSVIRSMVRDLFFPVQIMVVPTVREADGLAKSSRNRFLSPEERALAPLLYQALLAVSKEFDSGVRSRSKLVSVAEKWIARNSKVQLEYISLAEPMRLTEVDTVSDSKGAILSGAIRVGNTRIIDNVVLGHSDDYQLFALVVTQMGFRDDDFADELASDSGSSMDERDQGKATTAAAAAVDVIPRVNESDALAAEDALSEGSEDDRSGSDIDDKDDKESLTDDPDLSHGDGSSSVEDDNETDASQSDEKTEGALTADIIKIAKTAKPLTLSLLKKFQDKIDCTGVVYLSRIPPFMKPTKVRSLLTRYGKLGRIYLNPEDAKTAARRRKYKQNKRQNFTEGWVEFLDKSEAKRAAAALNNTIMGGKKRSRFHDDIWNIRYLPRFRWNHLTEQLAYELKVKEQRIQTEMAQAKRENKVYLQNVGKAKMIQAIESKKALKRERETDDFAGADQATEKPNSANHTGKVAAPSTDTLIRRSFKQRRVVDSASDQPQKNSTQVSSAKKLSLLSKIF</sequence>
<keyword evidence="7" id="KW-0436">Ligase</keyword>
<dbReference type="PANTHER" id="PTHR21299:SF1">
    <property type="entry name" value="PANTOATE--BETA-ALANINE LIGASE"/>
    <property type="match status" value="1"/>
</dbReference>
<evidence type="ECO:0000256" key="2">
    <source>
        <dbReference type="ARBA" id="ARBA00004990"/>
    </source>
</evidence>
<dbReference type="CDD" id="cd12263">
    <property type="entry name" value="RRM_ABT1_like"/>
    <property type="match status" value="1"/>
</dbReference>
<dbReference type="Proteomes" id="UP001648503">
    <property type="component" value="Unassembled WGS sequence"/>
</dbReference>
<dbReference type="EC" id="6.3.2.1" evidence="5"/>
<evidence type="ECO:0000256" key="8">
    <source>
        <dbReference type="ARBA" id="ARBA00022655"/>
    </source>
</evidence>
<dbReference type="SMART" id="SM00360">
    <property type="entry name" value="RRM"/>
    <property type="match status" value="1"/>
</dbReference>
<evidence type="ECO:0000256" key="5">
    <source>
        <dbReference type="ARBA" id="ARBA00012219"/>
    </source>
</evidence>
<keyword evidence="8" id="KW-0566">Pantothenate biosynthesis</keyword>
<dbReference type="Gene3D" id="3.30.70.330">
    <property type="match status" value="1"/>
</dbReference>
<dbReference type="InterPro" id="IPR004821">
    <property type="entry name" value="Cyt_trans-like"/>
</dbReference>
<dbReference type="PANTHER" id="PTHR21299">
    <property type="entry name" value="CYTIDYLATE KINASE/PANTOATE-BETA-ALANINE LIGASE"/>
    <property type="match status" value="1"/>
</dbReference>
<feature type="compositionally biased region" description="Polar residues" evidence="15">
    <location>
        <begin position="705"/>
        <end position="716"/>
    </location>
</feature>
<dbReference type="InterPro" id="IPR035979">
    <property type="entry name" value="RBD_domain_sf"/>
</dbReference>
<evidence type="ECO:0000256" key="3">
    <source>
        <dbReference type="ARBA" id="ARBA00005819"/>
    </source>
</evidence>
<feature type="region of interest" description="Disordered" evidence="15">
    <location>
        <begin position="413"/>
        <end position="469"/>
    </location>
</feature>
<evidence type="ECO:0000256" key="14">
    <source>
        <dbReference type="ARBA" id="ARBA00048258"/>
    </source>
</evidence>
<comment type="caution">
    <text evidence="17">The sequence shown here is derived from an EMBL/GenBank/DDBJ whole genome shotgun (WGS) entry which is preliminary data.</text>
</comment>
<evidence type="ECO:0000256" key="11">
    <source>
        <dbReference type="ARBA" id="ARBA00029902"/>
    </source>
</evidence>
<evidence type="ECO:0000313" key="17">
    <source>
        <dbReference type="EMBL" id="KAH6600664.1"/>
    </source>
</evidence>
<comment type="similarity">
    <text evidence="4">Belongs to the pantothenate synthetase family.</text>
</comment>
<feature type="region of interest" description="Disordered" evidence="15">
    <location>
        <begin position="657"/>
        <end position="719"/>
    </location>
</feature>
<feature type="domain" description="RRM" evidence="16">
    <location>
        <begin position="504"/>
        <end position="590"/>
    </location>
</feature>
<accession>A0ABQ8FMD2</accession>
<evidence type="ECO:0000256" key="13">
    <source>
        <dbReference type="ARBA" id="ARBA00032806"/>
    </source>
</evidence>
<dbReference type="InterPro" id="IPR014729">
    <property type="entry name" value="Rossmann-like_a/b/a_fold"/>
</dbReference>
<dbReference type="SUPFAM" id="SSF54928">
    <property type="entry name" value="RNA-binding domain, RBD"/>
    <property type="match status" value="1"/>
</dbReference>
<dbReference type="Gene3D" id="3.30.1300.10">
    <property type="entry name" value="Pantoate-beta-alanine ligase, C-terminal domain"/>
    <property type="match status" value="1"/>
</dbReference>
<evidence type="ECO:0000256" key="12">
    <source>
        <dbReference type="ARBA" id="ARBA00032634"/>
    </source>
</evidence>
<evidence type="ECO:0000256" key="7">
    <source>
        <dbReference type="ARBA" id="ARBA00022598"/>
    </source>
</evidence>
<feature type="region of interest" description="Disordered" evidence="15">
    <location>
        <begin position="376"/>
        <end position="395"/>
    </location>
</feature>
<evidence type="ECO:0000256" key="1">
    <source>
        <dbReference type="ARBA" id="ARBA00004604"/>
    </source>
</evidence>
<gene>
    <name evidence="17" type="ORF">BASA50_002047</name>
</gene>
<dbReference type="CDD" id="cd00560">
    <property type="entry name" value="PanC"/>
    <property type="match status" value="1"/>
</dbReference>
<protein>
    <recommendedName>
        <fullName evidence="6">Pantoate--beta-alanine ligase</fullName>
        <ecNumber evidence="5">6.3.2.1</ecNumber>
    </recommendedName>
    <alternativeName>
        <fullName evidence="12">18S rRNA factor 2</fullName>
    </alternativeName>
    <alternativeName>
        <fullName evidence="13">Pantoate-activating enzyme</fullName>
    </alternativeName>
    <alternativeName>
        <fullName evidence="11">Pantothenate synthetase</fullName>
    </alternativeName>
</protein>
<dbReference type="Pfam" id="PF02569">
    <property type="entry name" value="Pantoate_ligase"/>
    <property type="match status" value="1"/>
</dbReference>
<dbReference type="InterPro" id="IPR003721">
    <property type="entry name" value="Pantoate_ligase"/>
</dbReference>
<evidence type="ECO:0000256" key="9">
    <source>
        <dbReference type="ARBA" id="ARBA00022741"/>
    </source>
</evidence>
<dbReference type="EMBL" id="JAFCIX010000028">
    <property type="protein sequence ID" value="KAH6600664.1"/>
    <property type="molecule type" value="Genomic_DNA"/>
</dbReference>
<comment type="pathway">
    <text evidence="2">Cofactor biosynthesis; (R)-pantothenate biosynthesis; (R)-pantothenate from (R)-pantoate and beta-alanine: step 1/1.</text>
</comment>
<dbReference type="InterPro" id="IPR000504">
    <property type="entry name" value="RRM_dom"/>
</dbReference>
<evidence type="ECO:0000313" key="18">
    <source>
        <dbReference type="Proteomes" id="UP001648503"/>
    </source>
</evidence>
<dbReference type="NCBIfam" id="TIGR00125">
    <property type="entry name" value="cyt_tran_rel"/>
    <property type="match status" value="1"/>
</dbReference>
<evidence type="ECO:0000256" key="4">
    <source>
        <dbReference type="ARBA" id="ARBA00009256"/>
    </source>
</evidence>
<comment type="subcellular location">
    <subcellularLocation>
        <location evidence="1">Nucleus</location>
        <location evidence="1">Nucleolus</location>
    </subcellularLocation>
</comment>